<dbReference type="GO" id="GO:0046872">
    <property type="term" value="F:metal ion binding"/>
    <property type="evidence" value="ECO:0007669"/>
    <property type="project" value="InterPro"/>
</dbReference>
<dbReference type="SUPFAM" id="SSF63411">
    <property type="entry name" value="LuxS/MPP-like metallohydrolase"/>
    <property type="match status" value="2"/>
</dbReference>
<evidence type="ECO:0000256" key="1">
    <source>
        <dbReference type="ARBA" id="ARBA00007261"/>
    </source>
</evidence>
<comment type="similarity">
    <text evidence="1">Belongs to the peptidase M16 family.</text>
</comment>
<comment type="caution">
    <text evidence="4">The sequence shown here is derived from an EMBL/GenBank/DDBJ whole genome shotgun (WGS) entry which is preliminary data.</text>
</comment>
<dbReference type="InterPro" id="IPR050361">
    <property type="entry name" value="MPP/UQCRC_Complex"/>
</dbReference>
<dbReference type="PANTHER" id="PTHR11851:SF49">
    <property type="entry name" value="MITOCHONDRIAL-PROCESSING PEPTIDASE SUBUNIT ALPHA"/>
    <property type="match status" value="1"/>
</dbReference>
<gene>
    <name evidence="4" type="ORF">COU88_03155</name>
</gene>
<dbReference type="Proteomes" id="UP000229554">
    <property type="component" value="Unassembled WGS sequence"/>
</dbReference>
<evidence type="ECO:0000313" key="5">
    <source>
        <dbReference type="Proteomes" id="UP000229554"/>
    </source>
</evidence>
<evidence type="ECO:0008006" key="6">
    <source>
        <dbReference type="Google" id="ProtNLM"/>
    </source>
</evidence>
<dbReference type="Gene3D" id="3.30.830.10">
    <property type="entry name" value="Metalloenzyme, LuxS/M16 peptidase-like"/>
    <property type="match status" value="2"/>
</dbReference>
<organism evidence="4 5">
    <name type="scientific">Candidatus Roizmanbacteria bacterium CG10_big_fil_rev_8_21_14_0_10_39_6</name>
    <dbReference type="NCBI Taxonomy" id="1974853"/>
    <lineage>
        <taxon>Bacteria</taxon>
        <taxon>Candidatus Roizmaniibacteriota</taxon>
    </lineage>
</organism>
<sequence>MNHTFNTLENGLRTIVVDTGAFPSCTALLLVGTGSRYENKKNNGIAHFFEHMAFKGSKKYPTAMDLAQTVEGFGGVFNAFTSKEYTGYWIKGPIGHINTMLDVISDMIQFPALAHEEIEREKGVIVEEINMYEDQPQRRIAELYEQMIFPNSSLGYDIAGTKDTVRSFTSKTFQDFLHDYYTANNAVLILAGGVGKNGYKQEIDERFGNWRSSTVSSYPPFTTKQEKRLKVFHKETEQAHWILGYPSFSIFDDRRYSQNVLATILGGGMSSRLFSELREKRGLCYYISSGTDLYLDTGTYYTRAGVPTDPTKVIDALNITIEEQKKVAQNISEDELKRAKELMKGHFLLSLEDSFDMAYFMGKRILFEKAIRTPQEILQKIDAVTKAEVREMAKEILREEKMHIALIGPFKADVLQSFE</sequence>
<accession>A0A2M8KSB4</accession>
<reference evidence="5" key="1">
    <citation type="submission" date="2017-09" db="EMBL/GenBank/DDBJ databases">
        <title>Depth-based differentiation of microbial function through sediment-hosted aquifers and enrichment of novel symbionts in the deep terrestrial subsurface.</title>
        <authorList>
            <person name="Probst A.J."/>
            <person name="Ladd B."/>
            <person name="Jarett J.K."/>
            <person name="Geller-Mcgrath D.E."/>
            <person name="Sieber C.M.K."/>
            <person name="Emerson J.B."/>
            <person name="Anantharaman K."/>
            <person name="Thomas B.C."/>
            <person name="Malmstrom R."/>
            <person name="Stieglmeier M."/>
            <person name="Klingl A."/>
            <person name="Woyke T."/>
            <person name="Ryan C.M."/>
            <person name="Banfield J.F."/>
        </authorList>
    </citation>
    <scope>NUCLEOTIDE SEQUENCE [LARGE SCALE GENOMIC DNA]</scope>
</reference>
<dbReference type="InterPro" id="IPR007863">
    <property type="entry name" value="Peptidase_M16_C"/>
</dbReference>
<dbReference type="Pfam" id="PF00675">
    <property type="entry name" value="Peptidase_M16"/>
    <property type="match status" value="1"/>
</dbReference>
<protein>
    <recommendedName>
        <fullName evidence="6">Peptidase M16</fullName>
    </recommendedName>
</protein>
<evidence type="ECO:0000313" key="4">
    <source>
        <dbReference type="EMBL" id="PJE62779.1"/>
    </source>
</evidence>
<dbReference type="PANTHER" id="PTHR11851">
    <property type="entry name" value="METALLOPROTEASE"/>
    <property type="match status" value="1"/>
</dbReference>
<name>A0A2M8KSB4_9BACT</name>
<feature type="domain" description="Peptidase M16 N-terminal" evidence="2">
    <location>
        <begin position="23"/>
        <end position="161"/>
    </location>
</feature>
<feature type="domain" description="Peptidase M16 C-terminal" evidence="3">
    <location>
        <begin position="167"/>
        <end position="342"/>
    </location>
</feature>
<dbReference type="Pfam" id="PF05193">
    <property type="entry name" value="Peptidase_M16_C"/>
    <property type="match status" value="1"/>
</dbReference>
<dbReference type="AlphaFoldDB" id="A0A2M8KSB4"/>
<dbReference type="InterPro" id="IPR011765">
    <property type="entry name" value="Pept_M16_N"/>
</dbReference>
<evidence type="ECO:0000259" key="2">
    <source>
        <dbReference type="Pfam" id="PF00675"/>
    </source>
</evidence>
<dbReference type="InterPro" id="IPR011249">
    <property type="entry name" value="Metalloenz_LuxS/M16"/>
</dbReference>
<dbReference type="EMBL" id="PFED01000129">
    <property type="protein sequence ID" value="PJE62779.1"/>
    <property type="molecule type" value="Genomic_DNA"/>
</dbReference>
<proteinExistence type="inferred from homology"/>
<evidence type="ECO:0000259" key="3">
    <source>
        <dbReference type="Pfam" id="PF05193"/>
    </source>
</evidence>